<dbReference type="AlphaFoldDB" id="A0A1J6I8E1"/>
<feature type="non-terminal residue" evidence="1">
    <location>
        <position position="105"/>
    </location>
</feature>
<evidence type="ECO:0008006" key="3">
    <source>
        <dbReference type="Google" id="ProtNLM"/>
    </source>
</evidence>
<organism evidence="1 2">
    <name type="scientific">Nicotiana attenuata</name>
    <name type="common">Coyote tobacco</name>
    <dbReference type="NCBI Taxonomy" id="49451"/>
    <lineage>
        <taxon>Eukaryota</taxon>
        <taxon>Viridiplantae</taxon>
        <taxon>Streptophyta</taxon>
        <taxon>Embryophyta</taxon>
        <taxon>Tracheophyta</taxon>
        <taxon>Spermatophyta</taxon>
        <taxon>Magnoliopsida</taxon>
        <taxon>eudicotyledons</taxon>
        <taxon>Gunneridae</taxon>
        <taxon>Pentapetalae</taxon>
        <taxon>asterids</taxon>
        <taxon>lamiids</taxon>
        <taxon>Solanales</taxon>
        <taxon>Solanaceae</taxon>
        <taxon>Nicotianoideae</taxon>
        <taxon>Nicotianeae</taxon>
        <taxon>Nicotiana</taxon>
    </lineage>
</organism>
<feature type="non-terminal residue" evidence="1">
    <location>
        <position position="1"/>
    </location>
</feature>
<evidence type="ECO:0000313" key="2">
    <source>
        <dbReference type="Proteomes" id="UP000187609"/>
    </source>
</evidence>
<keyword evidence="2" id="KW-1185">Reference proteome</keyword>
<dbReference type="EMBL" id="MJEQ01037189">
    <property type="protein sequence ID" value="OIT00708.1"/>
    <property type="molecule type" value="Genomic_DNA"/>
</dbReference>
<dbReference type="Proteomes" id="UP000187609">
    <property type="component" value="Unassembled WGS sequence"/>
</dbReference>
<name>A0A1J6I8E1_NICAT</name>
<evidence type="ECO:0000313" key="1">
    <source>
        <dbReference type="EMBL" id="OIT00708.1"/>
    </source>
</evidence>
<reference evidence="1" key="1">
    <citation type="submission" date="2016-11" db="EMBL/GenBank/DDBJ databases">
        <title>The genome of Nicotiana attenuata.</title>
        <authorList>
            <person name="Xu S."/>
            <person name="Brockmoeller T."/>
            <person name="Gaquerel E."/>
            <person name="Navarro A."/>
            <person name="Kuhl H."/>
            <person name="Gase K."/>
            <person name="Ling Z."/>
            <person name="Zhou W."/>
            <person name="Kreitzer C."/>
            <person name="Stanke M."/>
            <person name="Tang H."/>
            <person name="Lyons E."/>
            <person name="Pandey P."/>
            <person name="Pandey S.P."/>
            <person name="Timmermann B."/>
            <person name="Baldwin I.T."/>
        </authorList>
    </citation>
    <scope>NUCLEOTIDE SEQUENCE [LARGE SCALE GENOMIC DNA]</scope>
    <source>
        <strain evidence="1">UT</strain>
    </source>
</reference>
<comment type="caution">
    <text evidence="1">The sequence shown here is derived from an EMBL/GenBank/DDBJ whole genome shotgun (WGS) entry which is preliminary data.</text>
</comment>
<dbReference type="STRING" id="49451.A0A1J6I8E1"/>
<proteinExistence type="predicted"/>
<protein>
    <recommendedName>
        <fullName evidence="3">Mitochondrial protein</fullName>
    </recommendedName>
</protein>
<gene>
    <name evidence="1" type="ORF">A4A49_60142</name>
</gene>
<accession>A0A1J6I8E1</accession>
<dbReference type="Gramene" id="OIT00708">
    <property type="protein sequence ID" value="OIT00708"/>
    <property type="gene ID" value="A4A49_60142"/>
</dbReference>
<sequence length="105" mass="11827">VGLRKSTRVSKPSIWLNDYVRPDKTGSAGCCKYPISEVIGYVMISSKYQSYLASFSVEVEPATYSEAIKDKRWVEAMQEEIKALEDNKTWTLVSLPQGQKSIGCR</sequence>